<name>A0A1Y1XVJ8_9FUNG</name>
<accession>A0A1Y1XVJ8</accession>
<evidence type="ECO:0000313" key="2">
    <source>
        <dbReference type="Proteomes" id="UP000193498"/>
    </source>
</evidence>
<gene>
    <name evidence="1" type="ORF">K493DRAFT_318646</name>
</gene>
<proteinExistence type="predicted"/>
<evidence type="ECO:0008006" key="3">
    <source>
        <dbReference type="Google" id="ProtNLM"/>
    </source>
</evidence>
<dbReference type="AlphaFoldDB" id="A0A1Y1XVJ8"/>
<keyword evidence="2" id="KW-1185">Reference proteome</keyword>
<sequence length="51" mass="5920">MLNRNLELVNSLGKDFDQMSHLWSGFRQVFLEKEGTEVEDMEDVTVSEMSP</sequence>
<protein>
    <recommendedName>
        <fullName evidence="3">Outer kinetochore protein DAD1</fullName>
    </recommendedName>
</protein>
<dbReference type="GO" id="GO:0042729">
    <property type="term" value="C:DASH complex"/>
    <property type="evidence" value="ECO:0007669"/>
    <property type="project" value="InterPro"/>
</dbReference>
<dbReference type="OrthoDB" id="5566853at2759"/>
<comment type="caution">
    <text evidence="1">The sequence shown here is derived from an EMBL/GenBank/DDBJ whole genome shotgun (WGS) entry which is preliminary data.</text>
</comment>
<dbReference type="EMBL" id="MCFE01000441">
    <property type="protein sequence ID" value="ORX89506.1"/>
    <property type="molecule type" value="Genomic_DNA"/>
</dbReference>
<dbReference type="Pfam" id="PF08649">
    <property type="entry name" value="DASH_Dad1"/>
    <property type="match status" value="1"/>
</dbReference>
<dbReference type="InParanoid" id="A0A1Y1XVJ8"/>
<evidence type="ECO:0000313" key="1">
    <source>
        <dbReference type="EMBL" id="ORX89506.1"/>
    </source>
</evidence>
<dbReference type="GO" id="GO:0072686">
    <property type="term" value="C:mitotic spindle"/>
    <property type="evidence" value="ECO:0007669"/>
    <property type="project" value="InterPro"/>
</dbReference>
<reference evidence="1 2" key="1">
    <citation type="submission" date="2016-07" db="EMBL/GenBank/DDBJ databases">
        <title>Pervasive Adenine N6-methylation of Active Genes in Fungi.</title>
        <authorList>
            <consortium name="DOE Joint Genome Institute"/>
            <person name="Mondo S.J."/>
            <person name="Dannebaum R.O."/>
            <person name="Kuo R.C."/>
            <person name="Labutti K."/>
            <person name="Haridas S."/>
            <person name="Kuo A."/>
            <person name="Salamov A."/>
            <person name="Ahrendt S.R."/>
            <person name="Lipzen A."/>
            <person name="Sullivan W."/>
            <person name="Andreopoulos W.B."/>
            <person name="Clum A."/>
            <person name="Lindquist E."/>
            <person name="Daum C."/>
            <person name="Ramamoorthy G.K."/>
            <person name="Gryganskyi A."/>
            <person name="Culley D."/>
            <person name="Magnuson J.K."/>
            <person name="James T.Y."/>
            <person name="O'Malley M.A."/>
            <person name="Stajich J.E."/>
            <person name="Spatafora J.W."/>
            <person name="Visel A."/>
            <person name="Grigoriev I.V."/>
        </authorList>
    </citation>
    <scope>NUCLEOTIDE SEQUENCE [LARGE SCALE GENOMIC DNA]</scope>
    <source>
        <strain evidence="1 2">CBS 931.73</strain>
    </source>
</reference>
<dbReference type="InterPro" id="IPR013958">
    <property type="entry name" value="DASH_Dad1"/>
</dbReference>
<organism evidence="1 2">
    <name type="scientific">Basidiobolus meristosporus CBS 931.73</name>
    <dbReference type="NCBI Taxonomy" id="1314790"/>
    <lineage>
        <taxon>Eukaryota</taxon>
        <taxon>Fungi</taxon>
        <taxon>Fungi incertae sedis</taxon>
        <taxon>Zoopagomycota</taxon>
        <taxon>Entomophthoromycotina</taxon>
        <taxon>Basidiobolomycetes</taxon>
        <taxon>Basidiobolales</taxon>
        <taxon>Basidiobolaceae</taxon>
        <taxon>Basidiobolus</taxon>
    </lineage>
</organism>
<dbReference type="Proteomes" id="UP000193498">
    <property type="component" value="Unassembled WGS sequence"/>
</dbReference>